<feature type="chain" id="PRO_5016835994" evidence="2">
    <location>
        <begin position="17"/>
        <end position="129"/>
    </location>
</feature>
<keyword evidence="2" id="KW-0732">Signal</keyword>
<reference evidence="3 4" key="1">
    <citation type="journal article" date="2018" name="Biotechnol. Biofuels">
        <title>Integrative visual omics of the white-rot fungus Polyporus brumalis exposes the biotechnological potential of its oxidative enzymes for delignifying raw plant biomass.</title>
        <authorList>
            <person name="Miyauchi S."/>
            <person name="Rancon A."/>
            <person name="Drula E."/>
            <person name="Hage H."/>
            <person name="Chaduli D."/>
            <person name="Favel A."/>
            <person name="Grisel S."/>
            <person name="Henrissat B."/>
            <person name="Herpoel-Gimbert I."/>
            <person name="Ruiz-Duenas F.J."/>
            <person name="Chevret D."/>
            <person name="Hainaut M."/>
            <person name="Lin J."/>
            <person name="Wang M."/>
            <person name="Pangilinan J."/>
            <person name="Lipzen A."/>
            <person name="Lesage-Meessen L."/>
            <person name="Navarro D."/>
            <person name="Riley R."/>
            <person name="Grigoriev I.V."/>
            <person name="Zhou S."/>
            <person name="Raouche S."/>
            <person name="Rosso M.N."/>
        </authorList>
    </citation>
    <scope>NUCLEOTIDE SEQUENCE [LARGE SCALE GENOMIC DNA]</scope>
    <source>
        <strain evidence="3 4">BRFM 1820</strain>
    </source>
</reference>
<dbReference type="AlphaFoldDB" id="A0A371CXY1"/>
<keyword evidence="4" id="KW-1185">Reference proteome</keyword>
<feature type="signal peptide" evidence="2">
    <location>
        <begin position="1"/>
        <end position="16"/>
    </location>
</feature>
<sequence length="129" mass="14261">MLERGLTCCLLDVCHALDLSSTCTALQTLHLYFTVYGEEISSIPATERGWLPSCFRASADLLTTLCRRALPALWRGRITIDADHDGRSALRSLKLAGQDVRAAWRPPGDCSHGDQDPRTFGGHRPGLRR</sequence>
<evidence type="ECO:0000256" key="1">
    <source>
        <dbReference type="SAM" id="MobiDB-lite"/>
    </source>
</evidence>
<evidence type="ECO:0000313" key="4">
    <source>
        <dbReference type="Proteomes" id="UP000256964"/>
    </source>
</evidence>
<gene>
    <name evidence="3" type="ORF">OH76DRAFT_1022135</name>
</gene>
<dbReference type="EMBL" id="KZ857441">
    <property type="protein sequence ID" value="RDX45137.1"/>
    <property type="molecule type" value="Genomic_DNA"/>
</dbReference>
<dbReference type="Proteomes" id="UP000256964">
    <property type="component" value="Unassembled WGS sequence"/>
</dbReference>
<evidence type="ECO:0000256" key="2">
    <source>
        <dbReference type="SAM" id="SignalP"/>
    </source>
</evidence>
<feature type="region of interest" description="Disordered" evidence="1">
    <location>
        <begin position="104"/>
        <end position="129"/>
    </location>
</feature>
<accession>A0A371CXY1</accession>
<protein>
    <submittedName>
        <fullName evidence="3">Uncharacterized protein</fullName>
    </submittedName>
</protein>
<name>A0A371CXY1_9APHY</name>
<evidence type="ECO:0000313" key="3">
    <source>
        <dbReference type="EMBL" id="RDX45137.1"/>
    </source>
</evidence>
<organism evidence="3 4">
    <name type="scientific">Lentinus brumalis</name>
    <dbReference type="NCBI Taxonomy" id="2498619"/>
    <lineage>
        <taxon>Eukaryota</taxon>
        <taxon>Fungi</taxon>
        <taxon>Dikarya</taxon>
        <taxon>Basidiomycota</taxon>
        <taxon>Agaricomycotina</taxon>
        <taxon>Agaricomycetes</taxon>
        <taxon>Polyporales</taxon>
        <taxon>Polyporaceae</taxon>
        <taxon>Lentinus</taxon>
    </lineage>
</organism>
<proteinExistence type="predicted"/>